<reference evidence="3 4" key="1">
    <citation type="submission" date="2017-09" db="EMBL/GenBank/DDBJ databases">
        <authorList>
            <consortium name="International Durum Wheat Genome Sequencing Consortium (IDWGSC)"/>
            <person name="Milanesi L."/>
        </authorList>
    </citation>
    <scope>NUCLEOTIDE SEQUENCE [LARGE SCALE GENOMIC DNA]</scope>
    <source>
        <strain evidence="4">cv. Svevo</strain>
    </source>
</reference>
<evidence type="ECO:0000313" key="3">
    <source>
        <dbReference type="EMBL" id="VAH93975.1"/>
    </source>
</evidence>
<keyword evidence="4" id="KW-1185">Reference proteome</keyword>
<dbReference type="AlphaFoldDB" id="A0A9R0SEP0"/>
<dbReference type="Gramene" id="TRITD4Av1G171340.1">
    <property type="protein sequence ID" value="TRITD4Av1G171340.1"/>
    <property type="gene ID" value="TRITD4Av1G171340"/>
</dbReference>
<sequence>MIKIVSHILWTLSNKKVFSLKKPTHLYFYFHDTVSGASPSAVRVRTRRRGPFFGDGERDGRPADRWPGARLGGRGPRPGPVHGGGPGGARLPADHEPRELGEMPVVGGTGAFHFAHGYAQARTHWLDFETGDATVEYDVYVMH</sequence>
<feature type="compositionally biased region" description="Basic and acidic residues" evidence="2">
    <location>
        <begin position="55"/>
        <end position="64"/>
    </location>
</feature>
<keyword evidence="1" id="KW-0052">Apoplast</keyword>
<dbReference type="OMA" id="THWLDFE"/>
<evidence type="ECO:0000256" key="2">
    <source>
        <dbReference type="SAM" id="MobiDB-lite"/>
    </source>
</evidence>
<dbReference type="Pfam" id="PF03018">
    <property type="entry name" value="Dirigent"/>
    <property type="match status" value="1"/>
</dbReference>
<comment type="subunit">
    <text evidence="1">Homodimer.</text>
</comment>
<comment type="function">
    <text evidence="1">Dirigent proteins impart stereoselectivity on the phenoxy radical-coupling reaction, yielding optically active lignans from two molecules of coniferyl alcohol in the biosynthesis of lignans, flavonolignans, and alkaloids and thus plays a central role in plant secondary metabolism.</text>
</comment>
<feature type="compositionally biased region" description="Gly residues" evidence="2">
    <location>
        <begin position="70"/>
        <end position="88"/>
    </location>
</feature>
<gene>
    <name evidence="3" type="ORF">TRITD_4Av1G171340</name>
</gene>
<comment type="similarity">
    <text evidence="1">Belongs to the plant dirigent protein family.</text>
</comment>
<name>A0A9R0SEP0_TRITD</name>
<dbReference type="PANTHER" id="PTHR21495">
    <property type="entry name" value="NUCLEOPORIN-RELATED"/>
    <property type="match status" value="1"/>
</dbReference>
<dbReference type="InterPro" id="IPR004265">
    <property type="entry name" value="Dirigent"/>
</dbReference>
<feature type="region of interest" description="Disordered" evidence="2">
    <location>
        <begin position="50"/>
        <end position="95"/>
    </location>
</feature>
<organism evidence="3 4">
    <name type="scientific">Triticum turgidum subsp. durum</name>
    <name type="common">Durum wheat</name>
    <name type="synonym">Triticum durum</name>
    <dbReference type="NCBI Taxonomy" id="4567"/>
    <lineage>
        <taxon>Eukaryota</taxon>
        <taxon>Viridiplantae</taxon>
        <taxon>Streptophyta</taxon>
        <taxon>Embryophyta</taxon>
        <taxon>Tracheophyta</taxon>
        <taxon>Spermatophyta</taxon>
        <taxon>Magnoliopsida</taxon>
        <taxon>Liliopsida</taxon>
        <taxon>Poales</taxon>
        <taxon>Poaceae</taxon>
        <taxon>BOP clade</taxon>
        <taxon>Pooideae</taxon>
        <taxon>Triticodae</taxon>
        <taxon>Triticeae</taxon>
        <taxon>Triticinae</taxon>
        <taxon>Triticum</taxon>
    </lineage>
</organism>
<dbReference type="GO" id="GO:0048046">
    <property type="term" value="C:apoplast"/>
    <property type="evidence" value="ECO:0007669"/>
    <property type="project" value="UniProtKB-SubCell"/>
</dbReference>
<comment type="subcellular location">
    <subcellularLocation>
        <location evidence="1">Secreted</location>
        <location evidence="1">Extracellular space</location>
        <location evidence="1">Apoplast</location>
    </subcellularLocation>
</comment>
<evidence type="ECO:0000256" key="1">
    <source>
        <dbReference type="RuleBase" id="RU363099"/>
    </source>
</evidence>
<accession>A0A9R0SEP0</accession>
<evidence type="ECO:0000313" key="4">
    <source>
        <dbReference type="Proteomes" id="UP000324705"/>
    </source>
</evidence>
<dbReference type="Proteomes" id="UP000324705">
    <property type="component" value="Chromosome 4A"/>
</dbReference>
<proteinExistence type="inferred from homology"/>
<protein>
    <recommendedName>
        <fullName evidence="1">Dirigent protein</fullName>
    </recommendedName>
</protein>
<keyword evidence="1" id="KW-0964">Secreted</keyword>
<dbReference type="EMBL" id="LT934117">
    <property type="protein sequence ID" value="VAH93975.1"/>
    <property type="molecule type" value="Genomic_DNA"/>
</dbReference>